<accession>A0A165YFV6</accession>
<evidence type="ECO:0000313" key="2">
    <source>
        <dbReference type="EMBL" id="KZT33201.1"/>
    </source>
</evidence>
<dbReference type="Proteomes" id="UP000076798">
    <property type="component" value="Unassembled WGS sequence"/>
</dbReference>
<evidence type="ECO:0000313" key="3">
    <source>
        <dbReference type="Proteomes" id="UP000076798"/>
    </source>
</evidence>
<gene>
    <name evidence="2" type="ORF">SISSUDRAFT_1054522</name>
</gene>
<dbReference type="AlphaFoldDB" id="A0A165YFV6"/>
<organism evidence="2 3">
    <name type="scientific">Sistotremastrum suecicum HHB10207 ss-3</name>
    <dbReference type="NCBI Taxonomy" id="1314776"/>
    <lineage>
        <taxon>Eukaryota</taxon>
        <taxon>Fungi</taxon>
        <taxon>Dikarya</taxon>
        <taxon>Basidiomycota</taxon>
        <taxon>Agaricomycotina</taxon>
        <taxon>Agaricomycetes</taxon>
        <taxon>Sistotremastrales</taxon>
        <taxon>Sistotremastraceae</taxon>
        <taxon>Sistotremastrum</taxon>
    </lineage>
</organism>
<reference evidence="2 3" key="1">
    <citation type="journal article" date="2016" name="Mol. Biol. Evol.">
        <title>Comparative Genomics of Early-Diverging Mushroom-Forming Fungi Provides Insights into the Origins of Lignocellulose Decay Capabilities.</title>
        <authorList>
            <person name="Nagy L.G."/>
            <person name="Riley R."/>
            <person name="Tritt A."/>
            <person name="Adam C."/>
            <person name="Daum C."/>
            <person name="Floudas D."/>
            <person name="Sun H."/>
            <person name="Yadav J.S."/>
            <person name="Pangilinan J."/>
            <person name="Larsson K.H."/>
            <person name="Matsuura K."/>
            <person name="Barry K."/>
            <person name="Labutti K."/>
            <person name="Kuo R."/>
            <person name="Ohm R.A."/>
            <person name="Bhattacharya S.S."/>
            <person name="Shirouzu T."/>
            <person name="Yoshinaga Y."/>
            <person name="Martin F.M."/>
            <person name="Grigoriev I.V."/>
            <person name="Hibbett D.S."/>
        </authorList>
    </citation>
    <scope>NUCLEOTIDE SEQUENCE [LARGE SCALE GENOMIC DNA]</scope>
    <source>
        <strain evidence="2 3">HHB10207 ss-3</strain>
    </source>
</reference>
<name>A0A165YFV6_9AGAM</name>
<proteinExistence type="predicted"/>
<evidence type="ECO:0000256" key="1">
    <source>
        <dbReference type="SAM" id="MobiDB-lite"/>
    </source>
</evidence>
<protein>
    <submittedName>
        <fullName evidence="2">Uncharacterized protein</fullName>
    </submittedName>
</protein>
<feature type="region of interest" description="Disordered" evidence="1">
    <location>
        <begin position="1"/>
        <end position="55"/>
    </location>
</feature>
<keyword evidence="3" id="KW-1185">Reference proteome</keyword>
<dbReference type="EMBL" id="KV428258">
    <property type="protein sequence ID" value="KZT33201.1"/>
    <property type="molecule type" value="Genomic_DNA"/>
</dbReference>
<sequence length="92" mass="10007">MPESTDGDQTLPTAPSPDLDGLPVNRPERLGEQIGADDTTAEGIETAARPPSNPIHDTLLLLSRTMEDVKETLIAHGKKFDILTRDAEKGMW</sequence>